<accession>A0A2X3VUK9</accession>
<dbReference type="PANTHER" id="PTHR43236">
    <property type="entry name" value="ANTITOXIN HIGA1"/>
    <property type="match status" value="1"/>
</dbReference>
<protein>
    <submittedName>
        <fullName evidence="2">Zn peptidase</fullName>
    </submittedName>
</protein>
<dbReference type="InterPro" id="IPR010359">
    <property type="entry name" value="IrrE_HExxH"/>
</dbReference>
<evidence type="ECO:0000313" key="3">
    <source>
        <dbReference type="Proteomes" id="UP000249495"/>
    </source>
</evidence>
<evidence type="ECO:0000313" key="2">
    <source>
        <dbReference type="EMBL" id="SQF38949.1"/>
    </source>
</evidence>
<dbReference type="RefSeq" id="WP_018031138.1">
    <property type="nucleotide sequence ID" value="NZ_LS483343.1"/>
</dbReference>
<dbReference type="Proteomes" id="UP000249495">
    <property type="component" value="Chromosome 1"/>
</dbReference>
<dbReference type="OrthoDB" id="9816277at2"/>
<dbReference type="Gene3D" id="1.10.10.2910">
    <property type="match status" value="1"/>
</dbReference>
<dbReference type="EMBL" id="LS483343">
    <property type="protein sequence ID" value="SQF38949.1"/>
    <property type="molecule type" value="Genomic_DNA"/>
</dbReference>
<dbReference type="STRING" id="1123303.GCA_000372425_01842"/>
<reference evidence="2 3" key="1">
    <citation type="submission" date="2018-06" db="EMBL/GenBank/DDBJ databases">
        <authorList>
            <consortium name="Pathogen Informatics"/>
            <person name="Doyle S."/>
        </authorList>
    </citation>
    <scope>NUCLEOTIDE SEQUENCE [LARGE SCALE GENOMIC DNA]</scope>
    <source>
        <strain evidence="2 3">NCTC12278</strain>
    </source>
</reference>
<dbReference type="SUPFAM" id="SSF55486">
    <property type="entry name" value="Metalloproteases ('zincins'), catalytic domain"/>
    <property type="match status" value="1"/>
</dbReference>
<gene>
    <name evidence="2" type="ORF">NCTC12278_00052</name>
</gene>
<feature type="domain" description="IrrE N-terminal-like" evidence="1">
    <location>
        <begin position="55"/>
        <end position="153"/>
    </location>
</feature>
<sequence>MNRDEIRELVNKLITNLNLTTPIDFDVFFSNFKDLKIRYGNSNLDVDGRITLDNSEGNYIVELRGDGKSNRDRFTIAHELGHLFLGHVNQYETLYRRGANELEYAANEFAADLLMPEADFRRVVNENLDENSECDIEKVSEIFQVSESAVLTRGRFLGLFAW</sequence>
<evidence type="ECO:0000259" key="1">
    <source>
        <dbReference type="Pfam" id="PF06114"/>
    </source>
</evidence>
<dbReference type="AlphaFoldDB" id="A0A2X3VUK9"/>
<dbReference type="PANTHER" id="PTHR43236:SF2">
    <property type="entry name" value="BLL0069 PROTEIN"/>
    <property type="match status" value="1"/>
</dbReference>
<dbReference type="Pfam" id="PF06114">
    <property type="entry name" value="Peptidase_M78"/>
    <property type="match status" value="1"/>
</dbReference>
<dbReference type="InterPro" id="IPR052345">
    <property type="entry name" value="Rad_response_metalloprotease"/>
</dbReference>
<dbReference type="KEGG" id="sfer:NCTC12278_00052"/>
<keyword evidence="3" id="KW-1185">Reference proteome</keyword>
<organism evidence="2 3">
    <name type="scientific">Streptococcus ferus</name>
    <dbReference type="NCBI Taxonomy" id="1345"/>
    <lineage>
        <taxon>Bacteria</taxon>
        <taxon>Bacillati</taxon>
        <taxon>Bacillota</taxon>
        <taxon>Bacilli</taxon>
        <taxon>Lactobacillales</taxon>
        <taxon>Streptococcaceae</taxon>
        <taxon>Streptococcus</taxon>
    </lineage>
</organism>
<name>A0A2X3VUK9_9STRE</name>
<proteinExistence type="predicted"/>